<evidence type="ECO:0000313" key="4">
    <source>
        <dbReference type="Proteomes" id="UP000734854"/>
    </source>
</evidence>
<evidence type="ECO:0000313" key="3">
    <source>
        <dbReference type="EMBL" id="KAG6500425.1"/>
    </source>
</evidence>
<keyword evidence="4" id="KW-1185">Reference proteome</keyword>
<dbReference type="AlphaFoldDB" id="A0A8J5L4E2"/>
<dbReference type="EMBL" id="JACMSC010000011">
    <property type="protein sequence ID" value="KAG6500425.1"/>
    <property type="molecule type" value="Genomic_DNA"/>
</dbReference>
<reference evidence="3 4" key="1">
    <citation type="submission" date="2020-08" db="EMBL/GenBank/DDBJ databases">
        <title>Plant Genome Project.</title>
        <authorList>
            <person name="Zhang R.-G."/>
        </authorList>
    </citation>
    <scope>NUCLEOTIDE SEQUENCE [LARGE SCALE GENOMIC DNA]</scope>
    <source>
        <tissue evidence="3">Rhizome</tissue>
    </source>
</reference>
<dbReference type="OrthoDB" id="550780at2759"/>
<feature type="domain" description="Homologous recombination OB-fold protein OB-fold" evidence="2">
    <location>
        <begin position="176"/>
        <end position="259"/>
    </location>
</feature>
<feature type="region of interest" description="Disordered" evidence="1">
    <location>
        <begin position="1"/>
        <end position="24"/>
    </location>
</feature>
<feature type="compositionally biased region" description="Basic and acidic residues" evidence="1">
    <location>
        <begin position="116"/>
        <end position="135"/>
    </location>
</feature>
<dbReference type="Proteomes" id="UP000734854">
    <property type="component" value="Unassembled WGS sequence"/>
</dbReference>
<proteinExistence type="predicted"/>
<dbReference type="PANTHER" id="PTHR14523">
    <property type="entry name" value="UNCHARACTERIZED PROTEIN C17ORF53 HOMOLOG"/>
    <property type="match status" value="1"/>
</dbReference>
<dbReference type="PANTHER" id="PTHR14523:SF1">
    <property type="entry name" value="HOMOLOGOUS RECOMBINATION OB-FOLD PROTEIN"/>
    <property type="match status" value="1"/>
</dbReference>
<evidence type="ECO:0000256" key="1">
    <source>
        <dbReference type="SAM" id="MobiDB-lite"/>
    </source>
</evidence>
<feature type="region of interest" description="Disordered" evidence="1">
    <location>
        <begin position="61"/>
        <end position="140"/>
    </location>
</feature>
<accession>A0A8J5L4E2</accession>
<evidence type="ECO:0000259" key="2">
    <source>
        <dbReference type="Pfam" id="PF15072"/>
    </source>
</evidence>
<dbReference type="InterPro" id="IPR028045">
    <property type="entry name" value="HROB"/>
</dbReference>
<organism evidence="3 4">
    <name type="scientific">Zingiber officinale</name>
    <name type="common">Ginger</name>
    <name type="synonym">Amomum zingiber</name>
    <dbReference type="NCBI Taxonomy" id="94328"/>
    <lineage>
        <taxon>Eukaryota</taxon>
        <taxon>Viridiplantae</taxon>
        <taxon>Streptophyta</taxon>
        <taxon>Embryophyta</taxon>
        <taxon>Tracheophyta</taxon>
        <taxon>Spermatophyta</taxon>
        <taxon>Magnoliopsida</taxon>
        <taxon>Liliopsida</taxon>
        <taxon>Zingiberales</taxon>
        <taxon>Zingiberaceae</taxon>
        <taxon>Zingiber</taxon>
    </lineage>
</organism>
<dbReference type="Pfam" id="PF15072">
    <property type="entry name" value="HROB"/>
    <property type="match status" value="1"/>
</dbReference>
<feature type="compositionally biased region" description="Pro residues" evidence="1">
    <location>
        <begin position="76"/>
        <end position="92"/>
    </location>
</feature>
<dbReference type="InterPro" id="IPR058570">
    <property type="entry name" value="HROB_OB"/>
</dbReference>
<sequence>MRNEGVTEAEAEVEAEVEALPWEDAIDVDDSDLFPLLAPSSSSSHPRTICSPQIPLLRSCSQFPRPLSQPVAATPRHPPPSPTLSSEGPPPSSSRIIPGPAGAVQVAMRRQSAADAARREGLLSRGERSNHGRELEAEEEDGDFRVSPWLRALEFLGGDRELVWRIDSIKTRAAHRVPQVVGIVTSCTPNGLGDLFLTLKDPTGSIGAFVHHGVLSDCNLGGDISVGCVLILKQVVVFCPAHSIHLNVTSKNVVKLIRKDCTSPPMLPLNKSRGHNMESGFGTSGLETSYLNSTKTILDDPSKLEYDNRATMANLNKVVAGGLSSEPRATVCNKRAADWTDLEFMEAGNQLAAGECDPRPKLDCHEEMRKTLNLQSTTVGIDKCATTLPCRIQTADVTTLLSCEQLYSLPNKTSVAVAEAAVPLTAHKSYTDKEKRNLNSGKITDSTQTDAAKRYKCDDMLKTTTSSIPANSGLRTTDTKRIISGVSVAQWTDEQLSELFADYTDDADLVNFGF</sequence>
<dbReference type="GO" id="GO:0000725">
    <property type="term" value="P:recombinational repair"/>
    <property type="evidence" value="ECO:0007669"/>
    <property type="project" value="InterPro"/>
</dbReference>
<feature type="compositionally biased region" description="Acidic residues" evidence="1">
    <location>
        <begin position="7"/>
        <end position="17"/>
    </location>
</feature>
<comment type="caution">
    <text evidence="3">The sequence shown here is derived from an EMBL/GenBank/DDBJ whole genome shotgun (WGS) entry which is preliminary data.</text>
</comment>
<gene>
    <name evidence="3" type="ORF">ZIOFF_040270</name>
</gene>
<name>A0A8J5L4E2_ZINOF</name>
<protein>
    <recommendedName>
        <fullName evidence="2">Homologous recombination OB-fold protein OB-fold domain-containing protein</fullName>
    </recommendedName>
</protein>